<evidence type="ECO:0000256" key="3">
    <source>
        <dbReference type="ARBA" id="ARBA00022525"/>
    </source>
</evidence>
<evidence type="ECO:0000313" key="9">
    <source>
        <dbReference type="EMBL" id="KAF5739644.1"/>
    </source>
</evidence>
<dbReference type="Gene3D" id="2.30.110.10">
    <property type="entry name" value="Electron Transport, Fmn-binding Protein, Chain A"/>
    <property type="match status" value="1"/>
</dbReference>
<dbReference type="SUPFAM" id="SSF50475">
    <property type="entry name" value="FMN-binding split barrel"/>
    <property type="match status" value="1"/>
</dbReference>
<dbReference type="InterPro" id="IPR014631">
    <property type="entry name" value="CREG"/>
</dbReference>
<dbReference type="GO" id="GO:0005737">
    <property type="term" value="C:cytoplasm"/>
    <property type="evidence" value="ECO:0007669"/>
    <property type="project" value="UniProtKB-ARBA"/>
</dbReference>
<dbReference type="InterPro" id="IPR055343">
    <property type="entry name" value="CREG_beta-barrel"/>
</dbReference>
<comment type="caution">
    <text evidence="9">The sequence shown here is derived from an EMBL/GenBank/DDBJ whole genome shotgun (WGS) entry which is preliminary data.</text>
</comment>
<dbReference type="PROSITE" id="PS51257">
    <property type="entry name" value="PROKAR_LIPOPROTEIN"/>
    <property type="match status" value="1"/>
</dbReference>
<feature type="chain" id="PRO_5029586295" evidence="7">
    <location>
        <begin position="29"/>
        <end position="214"/>
    </location>
</feature>
<dbReference type="EMBL" id="JAAARO010000012">
    <property type="protein sequence ID" value="KAF5739644.1"/>
    <property type="molecule type" value="Genomic_DNA"/>
</dbReference>
<reference evidence="9 10" key="1">
    <citation type="journal article" date="2020" name="Nat. Commun.">
        <title>Genome of Tripterygium wilfordii and identification of cytochrome P450 involved in triptolide biosynthesis.</title>
        <authorList>
            <person name="Tu L."/>
            <person name="Su P."/>
            <person name="Zhang Z."/>
            <person name="Gao L."/>
            <person name="Wang J."/>
            <person name="Hu T."/>
            <person name="Zhou J."/>
            <person name="Zhang Y."/>
            <person name="Zhao Y."/>
            <person name="Liu Y."/>
            <person name="Song Y."/>
            <person name="Tong Y."/>
            <person name="Lu Y."/>
            <person name="Yang J."/>
            <person name="Xu C."/>
            <person name="Jia M."/>
            <person name="Peters R.J."/>
            <person name="Huang L."/>
            <person name="Gao W."/>
        </authorList>
    </citation>
    <scope>NUCLEOTIDE SEQUENCE [LARGE SCALE GENOMIC DNA]</scope>
    <source>
        <strain evidence="10">cv. XIE 37</strain>
        <tissue evidence="9">Leaf</tissue>
    </source>
</reference>
<dbReference type="GO" id="GO:0005576">
    <property type="term" value="C:extracellular region"/>
    <property type="evidence" value="ECO:0007669"/>
    <property type="project" value="UniProtKB-SubCell"/>
</dbReference>
<evidence type="ECO:0000259" key="8">
    <source>
        <dbReference type="Pfam" id="PF13883"/>
    </source>
</evidence>
<dbReference type="PANTHER" id="PTHR13343:SF17">
    <property type="entry name" value="CELLULAR REPRESSOR OF E1A-STIMULATED GENES, ISOFORM A"/>
    <property type="match status" value="1"/>
</dbReference>
<dbReference type="OrthoDB" id="46836at2759"/>
<dbReference type="PIRSF" id="PIRSF036911">
    <property type="entry name" value="CREG"/>
    <property type="match status" value="1"/>
</dbReference>
<dbReference type="Pfam" id="PF13883">
    <property type="entry name" value="CREG_beta-barrel"/>
    <property type="match status" value="1"/>
</dbReference>
<feature type="signal peptide" evidence="7">
    <location>
        <begin position="1"/>
        <end position="28"/>
    </location>
</feature>
<keyword evidence="6" id="KW-0175">Coiled coil</keyword>
<name>A0A7J7CZY7_TRIWF</name>
<dbReference type="InterPro" id="IPR012349">
    <property type="entry name" value="Split_barrel_FMN-bd"/>
</dbReference>
<evidence type="ECO:0000256" key="5">
    <source>
        <dbReference type="ARBA" id="ARBA00023180"/>
    </source>
</evidence>
<keyword evidence="4 7" id="KW-0732">Signal</keyword>
<dbReference type="InParanoid" id="A0A7J7CZY7"/>
<evidence type="ECO:0000256" key="1">
    <source>
        <dbReference type="ARBA" id="ARBA00004613"/>
    </source>
</evidence>
<comment type="similarity">
    <text evidence="2">Belongs to the CREG family.</text>
</comment>
<dbReference type="AlphaFoldDB" id="A0A7J7CZY7"/>
<feature type="domain" description="CREG-like beta-barrel" evidence="8">
    <location>
        <begin position="36"/>
        <end position="199"/>
    </location>
</feature>
<dbReference type="FunCoup" id="A0A7J7CZY7">
    <property type="interactions" value="460"/>
</dbReference>
<accession>A0A7J7CZY7</accession>
<comment type="subcellular location">
    <subcellularLocation>
        <location evidence="1">Secreted</location>
    </subcellularLocation>
</comment>
<keyword evidence="10" id="KW-1185">Reference proteome</keyword>
<evidence type="ECO:0000256" key="4">
    <source>
        <dbReference type="ARBA" id="ARBA00022729"/>
    </source>
</evidence>
<evidence type="ECO:0000256" key="6">
    <source>
        <dbReference type="SAM" id="Coils"/>
    </source>
</evidence>
<evidence type="ECO:0000313" key="10">
    <source>
        <dbReference type="Proteomes" id="UP000593562"/>
    </source>
</evidence>
<keyword evidence="3" id="KW-0964">Secreted</keyword>
<proteinExistence type="inferred from homology"/>
<evidence type="ECO:0000256" key="7">
    <source>
        <dbReference type="SAM" id="SignalP"/>
    </source>
</evidence>
<dbReference type="PANTHER" id="PTHR13343">
    <property type="entry name" value="CREG1 PROTEIN"/>
    <property type="match status" value="1"/>
</dbReference>
<protein>
    <submittedName>
        <fullName evidence="9">Protein CREG1</fullName>
    </submittedName>
</protein>
<gene>
    <name evidence="9" type="ORF">HS088_TW12G00853</name>
</gene>
<dbReference type="Proteomes" id="UP000593562">
    <property type="component" value="Unassembled WGS sequence"/>
</dbReference>
<sequence length="214" mass="24071">MAIRDGVRSSFVIYVALFLLGCQDSVKGHFLSTSKPDRHDAAASARWLVSQNSWGVLNTLSSDLGGTPFGNVVSFSDGPYDKGTGIPYFYLTTLDPTARNALKDQRSSFTISEYPLGTCGKRDPMNPACAKITLTGKLKELEENSKEAELARNALFTKHPEMKGWPKKHNFQFFELEIEDIFLINWFGGPKALTVEQYLHHRKDKSNSIQWMPY</sequence>
<feature type="coiled-coil region" evidence="6">
    <location>
        <begin position="131"/>
        <end position="158"/>
    </location>
</feature>
<evidence type="ECO:0000256" key="2">
    <source>
        <dbReference type="ARBA" id="ARBA00009230"/>
    </source>
</evidence>
<keyword evidence="5" id="KW-0325">Glycoprotein</keyword>
<organism evidence="9 10">
    <name type="scientific">Tripterygium wilfordii</name>
    <name type="common">Thunder God vine</name>
    <dbReference type="NCBI Taxonomy" id="458696"/>
    <lineage>
        <taxon>Eukaryota</taxon>
        <taxon>Viridiplantae</taxon>
        <taxon>Streptophyta</taxon>
        <taxon>Embryophyta</taxon>
        <taxon>Tracheophyta</taxon>
        <taxon>Spermatophyta</taxon>
        <taxon>Magnoliopsida</taxon>
        <taxon>eudicotyledons</taxon>
        <taxon>Gunneridae</taxon>
        <taxon>Pentapetalae</taxon>
        <taxon>rosids</taxon>
        <taxon>fabids</taxon>
        <taxon>Celastrales</taxon>
        <taxon>Celastraceae</taxon>
        <taxon>Tripterygium</taxon>
    </lineage>
</organism>